<dbReference type="InterPro" id="IPR003779">
    <property type="entry name" value="CMD-like"/>
</dbReference>
<reference evidence="2 3" key="1">
    <citation type="submission" date="2016-11" db="EMBL/GenBank/DDBJ databases">
        <title>Comparative genomics of Acidibacillus ferroxidans species.</title>
        <authorList>
            <person name="Oliveira G."/>
            <person name="Nunes G."/>
            <person name="Oliveira R."/>
            <person name="Araujo F."/>
            <person name="Salim A."/>
            <person name="Scholte L."/>
            <person name="Morais D."/>
            <person name="Nancucheo I."/>
            <person name="Johnson D.B."/>
            <person name="Grail B."/>
            <person name="Bittencourt J."/>
            <person name="Valadares R."/>
        </authorList>
    </citation>
    <scope>NUCLEOTIDE SEQUENCE [LARGE SCALE GENOMIC DNA]</scope>
    <source>
        <strain evidence="2 3">Y002</strain>
    </source>
</reference>
<dbReference type="InterPro" id="IPR029032">
    <property type="entry name" value="AhpD-like"/>
</dbReference>
<dbReference type="Proteomes" id="UP000245380">
    <property type="component" value="Unassembled WGS sequence"/>
</dbReference>
<sequence length="91" mass="9688">MNELTKELIQVAAAVAVGCTSCMEYHVPKARELGASDADLQEVLALVRPVKLIATMKVDEFAEDMFRSRETELNVVSEGSSCGCGSGSCCS</sequence>
<dbReference type="PROSITE" id="PS51257">
    <property type="entry name" value="PROKAR_LIPOPROTEIN"/>
    <property type="match status" value="1"/>
</dbReference>
<evidence type="ECO:0000313" key="2">
    <source>
        <dbReference type="EMBL" id="PWI58040.1"/>
    </source>
</evidence>
<feature type="domain" description="Carboxymuconolactone decarboxylase-like" evidence="1">
    <location>
        <begin position="5"/>
        <end position="51"/>
    </location>
</feature>
<dbReference type="NCBIfam" id="TIGR00778">
    <property type="entry name" value="ahpD_dom"/>
    <property type="match status" value="1"/>
</dbReference>
<protein>
    <recommendedName>
        <fullName evidence="1">Carboxymuconolactone decarboxylase-like domain-containing protein</fullName>
    </recommendedName>
</protein>
<proteinExistence type="predicted"/>
<evidence type="ECO:0000313" key="3">
    <source>
        <dbReference type="Proteomes" id="UP000245380"/>
    </source>
</evidence>
<keyword evidence="3" id="KW-1185">Reference proteome</keyword>
<dbReference type="SUPFAM" id="SSF69118">
    <property type="entry name" value="AhpD-like"/>
    <property type="match status" value="1"/>
</dbReference>
<dbReference type="EMBL" id="MPDK01000006">
    <property type="protein sequence ID" value="PWI58040.1"/>
    <property type="molecule type" value="Genomic_DNA"/>
</dbReference>
<gene>
    <name evidence="2" type="ORF">BM613_05030</name>
</gene>
<comment type="caution">
    <text evidence="2">The sequence shown here is derived from an EMBL/GenBank/DDBJ whole genome shotgun (WGS) entry which is preliminary data.</text>
</comment>
<accession>A0A2U3D9S7</accession>
<dbReference type="AlphaFoldDB" id="A0A2U3D9S7"/>
<dbReference type="RefSeq" id="WP_181362900.1">
    <property type="nucleotide sequence ID" value="NZ_MPDK01000006.1"/>
</dbReference>
<dbReference type="InterPro" id="IPR004675">
    <property type="entry name" value="AhpD_core"/>
</dbReference>
<organism evidence="2 3">
    <name type="scientific">Sulfoacidibacillus thermotolerans</name>
    <name type="common">Acidibacillus sulfuroxidans</name>
    <dbReference type="NCBI Taxonomy" id="1765684"/>
    <lineage>
        <taxon>Bacteria</taxon>
        <taxon>Bacillati</taxon>
        <taxon>Bacillota</taxon>
        <taxon>Bacilli</taxon>
        <taxon>Bacillales</taxon>
        <taxon>Alicyclobacillaceae</taxon>
        <taxon>Sulfoacidibacillus</taxon>
    </lineage>
</organism>
<name>A0A2U3D9S7_SULT2</name>
<evidence type="ECO:0000259" key="1">
    <source>
        <dbReference type="Pfam" id="PF02627"/>
    </source>
</evidence>
<dbReference type="Gene3D" id="1.20.1290.10">
    <property type="entry name" value="AhpD-like"/>
    <property type="match status" value="1"/>
</dbReference>
<dbReference type="Pfam" id="PF02627">
    <property type="entry name" value="CMD"/>
    <property type="match status" value="1"/>
</dbReference>
<dbReference type="GO" id="GO:0051920">
    <property type="term" value="F:peroxiredoxin activity"/>
    <property type="evidence" value="ECO:0007669"/>
    <property type="project" value="InterPro"/>
</dbReference>